<dbReference type="EC" id="3.1.3.18" evidence="5 10"/>
<evidence type="ECO:0000256" key="9">
    <source>
        <dbReference type="ARBA" id="ARBA00023277"/>
    </source>
</evidence>
<protein>
    <recommendedName>
        <fullName evidence="5 10">Phosphoglycolate phosphatase</fullName>
        <shortName evidence="10">PGP</shortName>
        <shortName evidence="10">PGPase</shortName>
        <ecNumber evidence="5 10">3.1.3.18</ecNumber>
    </recommendedName>
</protein>
<comment type="catalytic activity">
    <reaction evidence="1 10">
        <text>2-phosphoglycolate + H2O = glycolate + phosphate</text>
        <dbReference type="Rhea" id="RHEA:14369"/>
        <dbReference type="ChEBI" id="CHEBI:15377"/>
        <dbReference type="ChEBI" id="CHEBI:29805"/>
        <dbReference type="ChEBI" id="CHEBI:43474"/>
        <dbReference type="ChEBI" id="CHEBI:58033"/>
        <dbReference type="EC" id="3.1.3.18"/>
    </reaction>
</comment>
<evidence type="ECO:0000256" key="8">
    <source>
        <dbReference type="ARBA" id="ARBA00022842"/>
    </source>
</evidence>
<dbReference type="SUPFAM" id="SSF56784">
    <property type="entry name" value="HAD-like"/>
    <property type="match status" value="1"/>
</dbReference>
<accession>A0A1D8ISL7</accession>
<dbReference type="GO" id="GO:0005829">
    <property type="term" value="C:cytosol"/>
    <property type="evidence" value="ECO:0007669"/>
    <property type="project" value="TreeGrafter"/>
</dbReference>
<dbReference type="KEGG" id="aprs:BI364_01635"/>
<dbReference type="InterPro" id="IPR037512">
    <property type="entry name" value="PGPase_prok"/>
</dbReference>
<gene>
    <name evidence="11" type="ORF">BI364_01635</name>
</gene>
<evidence type="ECO:0000313" key="12">
    <source>
        <dbReference type="Proteomes" id="UP000095401"/>
    </source>
</evidence>
<name>A0A1D8ISL7_9GAMM</name>
<feature type="binding site" evidence="10">
    <location>
        <position position="14"/>
    </location>
    <ligand>
        <name>Mg(2+)</name>
        <dbReference type="ChEBI" id="CHEBI:18420"/>
    </ligand>
</feature>
<dbReference type="AlphaFoldDB" id="A0A1D8ISL7"/>
<dbReference type="SFLD" id="SFLDS00003">
    <property type="entry name" value="Haloacid_Dehalogenase"/>
    <property type="match status" value="1"/>
</dbReference>
<dbReference type="InterPro" id="IPR036412">
    <property type="entry name" value="HAD-like_sf"/>
</dbReference>
<dbReference type="PANTHER" id="PTHR43434">
    <property type="entry name" value="PHOSPHOGLYCOLATE PHOSPHATASE"/>
    <property type="match status" value="1"/>
</dbReference>
<dbReference type="GO" id="GO:0046295">
    <property type="term" value="P:glycolate biosynthetic process"/>
    <property type="evidence" value="ECO:0007669"/>
    <property type="project" value="UniProtKB-UniRule"/>
</dbReference>
<dbReference type="GO" id="GO:0008967">
    <property type="term" value="F:phosphoglycolate phosphatase activity"/>
    <property type="evidence" value="ECO:0007669"/>
    <property type="project" value="UniProtKB-UniRule"/>
</dbReference>
<dbReference type="SFLD" id="SFLDG01135">
    <property type="entry name" value="C1.5.6:_HAD__Beta-PGM__Phospha"/>
    <property type="match status" value="1"/>
</dbReference>
<dbReference type="FunFam" id="3.40.50.1000:FF:000022">
    <property type="entry name" value="Phosphoglycolate phosphatase"/>
    <property type="match status" value="1"/>
</dbReference>
<evidence type="ECO:0000256" key="10">
    <source>
        <dbReference type="HAMAP-Rule" id="MF_00495"/>
    </source>
</evidence>
<dbReference type="InterPro" id="IPR041492">
    <property type="entry name" value="HAD_2"/>
</dbReference>
<feature type="active site" description="Nucleophile" evidence="10">
    <location>
        <position position="12"/>
    </location>
</feature>
<dbReference type="Gene3D" id="1.10.150.240">
    <property type="entry name" value="Putative phosphatase, domain 2"/>
    <property type="match status" value="1"/>
</dbReference>
<dbReference type="HAMAP" id="MF_00495">
    <property type="entry name" value="GPH_hydrolase_bact"/>
    <property type="match status" value="1"/>
</dbReference>
<dbReference type="SFLD" id="SFLDG01129">
    <property type="entry name" value="C1.5:_HAD__Beta-PGM__Phosphata"/>
    <property type="match status" value="1"/>
</dbReference>
<evidence type="ECO:0000256" key="4">
    <source>
        <dbReference type="ARBA" id="ARBA00006171"/>
    </source>
</evidence>
<dbReference type="InterPro" id="IPR006439">
    <property type="entry name" value="HAD-SF_hydro_IA"/>
</dbReference>
<evidence type="ECO:0000256" key="3">
    <source>
        <dbReference type="ARBA" id="ARBA00004818"/>
    </source>
</evidence>
<evidence type="ECO:0000313" key="11">
    <source>
        <dbReference type="EMBL" id="AOU99466.1"/>
    </source>
</evidence>
<evidence type="ECO:0000256" key="2">
    <source>
        <dbReference type="ARBA" id="ARBA00001946"/>
    </source>
</evidence>
<dbReference type="InterPro" id="IPR023214">
    <property type="entry name" value="HAD_sf"/>
</dbReference>
<dbReference type="GO" id="GO:0006281">
    <property type="term" value="P:DNA repair"/>
    <property type="evidence" value="ECO:0007669"/>
    <property type="project" value="TreeGrafter"/>
</dbReference>
<dbReference type="InterPro" id="IPR050155">
    <property type="entry name" value="HAD-like_hydrolase_sf"/>
</dbReference>
<keyword evidence="7 10" id="KW-0378">Hydrolase</keyword>
<keyword evidence="9 10" id="KW-0119">Carbohydrate metabolism</keyword>
<keyword evidence="6 10" id="KW-0479">Metal-binding</keyword>
<dbReference type="Gene3D" id="3.40.50.1000">
    <property type="entry name" value="HAD superfamily/HAD-like"/>
    <property type="match status" value="1"/>
</dbReference>
<comment type="pathway">
    <text evidence="3 10">Organic acid metabolism; glycolate biosynthesis; glycolate from 2-phosphoglycolate: step 1/1.</text>
</comment>
<comment type="function">
    <text evidence="10">Specifically catalyzes the dephosphorylation of 2-phosphoglycolate. Is involved in the dissimilation of the intracellular 2-phosphoglycolate formed during the DNA repair of 3'-phosphoglycolate ends, a major class of DNA lesions induced by oxidative stress.</text>
</comment>
<dbReference type="InterPro" id="IPR023198">
    <property type="entry name" value="PGP-like_dom2"/>
</dbReference>
<organism evidence="11 12">
    <name type="scientific">Acidihalobacter yilgarnensis</name>
    <dbReference type="NCBI Taxonomy" id="2819280"/>
    <lineage>
        <taxon>Bacteria</taxon>
        <taxon>Pseudomonadati</taxon>
        <taxon>Pseudomonadota</taxon>
        <taxon>Gammaproteobacteria</taxon>
        <taxon>Chromatiales</taxon>
        <taxon>Ectothiorhodospiraceae</taxon>
        <taxon>Acidihalobacter</taxon>
    </lineage>
</organism>
<dbReference type="EMBL" id="CP017415">
    <property type="protein sequence ID" value="AOU99466.1"/>
    <property type="molecule type" value="Genomic_DNA"/>
</dbReference>
<evidence type="ECO:0000256" key="7">
    <source>
        <dbReference type="ARBA" id="ARBA00022801"/>
    </source>
</evidence>
<dbReference type="Proteomes" id="UP000095401">
    <property type="component" value="Chromosome"/>
</dbReference>
<dbReference type="GO" id="GO:0005975">
    <property type="term" value="P:carbohydrate metabolic process"/>
    <property type="evidence" value="ECO:0007669"/>
    <property type="project" value="InterPro"/>
</dbReference>
<dbReference type="NCBIfam" id="TIGR01549">
    <property type="entry name" value="HAD-SF-IA-v1"/>
    <property type="match status" value="1"/>
</dbReference>
<dbReference type="Pfam" id="PF13419">
    <property type="entry name" value="HAD_2"/>
    <property type="match status" value="1"/>
</dbReference>
<keyword evidence="8 10" id="KW-0460">Magnesium</keyword>
<dbReference type="CDD" id="cd16417">
    <property type="entry name" value="HAD_PGPase"/>
    <property type="match status" value="1"/>
</dbReference>
<feature type="binding site" evidence="10">
    <location>
        <position position="175"/>
    </location>
    <ligand>
        <name>Mg(2+)</name>
        <dbReference type="ChEBI" id="CHEBI:18420"/>
    </ligand>
</feature>
<dbReference type="UniPathway" id="UPA00865">
    <property type="reaction ID" value="UER00834"/>
</dbReference>
<evidence type="ECO:0000256" key="5">
    <source>
        <dbReference type="ARBA" id="ARBA00013078"/>
    </source>
</evidence>
<dbReference type="PANTHER" id="PTHR43434:SF1">
    <property type="entry name" value="PHOSPHOGLYCOLATE PHOSPHATASE"/>
    <property type="match status" value="1"/>
</dbReference>
<reference evidence="12" key="1">
    <citation type="submission" date="2016-09" db="EMBL/GenBank/DDBJ databases">
        <title>Acidihalobacter prosperus F5.</title>
        <authorList>
            <person name="Khaleque H.N."/>
            <person name="Ramsay J.P."/>
            <person name="Kaksonen A.H."/>
            <person name="Boxall N.J."/>
            <person name="Watkin E.L.J."/>
        </authorList>
    </citation>
    <scope>NUCLEOTIDE SEQUENCE [LARGE SCALE GENOMIC DNA]</scope>
    <source>
        <strain evidence="12">F5</strain>
    </source>
</reference>
<dbReference type="GO" id="GO:0046872">
    <property type="term" value="F:metal ion binding"/>
    <property type="evidence" value="ECO:0007669"/>
    <property type="project" value="UniProtKB-KW"/>
</dbReference>
<dbReference type="NCBIfam" id="NF009695">
    <property type="entry name" value="PRK13222.1-2"/>
    <property type="match status" value="1"/>
</dbReference>
<feature type="binding site" evidence="10">
    <location>
        <position position="12"/>
    </location>
    <ligand>
        <name>Mg(2+)</name>
        <dbReference type="ChEBI" id="CHEBI:18420"/>
    </ligand>
</feature>
<comment type="similarity">
    <text evidence="4 10">Belongs to the HAD-like hydrolase superfamily. CbbY/CbbZ/Gph/YieH family.</text>
</comment>
<comment type="cofactor">
    <cofactor evidence="2 10">
        <name>Mg(2+)</name>
        <dbReference type="ChEBI" id="CHEBI:18420"/>
    </cofactor>
</comment>
<proteinExistence type="inferred from homology"/>
<sequence length="229" mass="25209">MMLRRPKLILIDLDGTLVDSVPDLAWCANETLIRLGMAPHDESAVRCWVGNGVDRLLERALVNDIDGMPDLELRARAIPIFYELYAEHTATRSRLYPGVEAGLDAFATLGCRIGCVTNKAERFTLPLLEKLGILGRFELVVSGDKLPERKPSPRPLLYAAEHFRVAPEDSTMIGDSRSDVAAARAAGFQIVCVSYGYNHGVDIREERPDAVVDSMDEVVALFELDTAGP</sequence>
<evidence type="ECO:0000256" key="1">
    <source>
        <dbReference type="ARBA" id="ARBA00000830"/>
    </source>
</evidence>
<dbReference type="NCBIfam" id="TIGR01449">
    <property type="entry name" value="PGP_bact"/>
    <property type="match status" value="1"/>
</dbReference>
<evidence type="ECO:0000256" key="6">
    <source>
        <dbReference type="ARBA" id="ARBA00022723"/>
    </source>
</evidence>
<keyword evidence="12" id="KW-1185">Reference proteome</keyword>